<dbReference type="Proteomes" id="UP000595437">
    <property type="component" value="Chromosome 14"/>
</dbReference>
<accession>A0A7T8GXW1</accession>
<dbReference type="AlphaFoldDB" id="A0A7T8GXW1"/>
<dbReference type="EMBL" id="CP045903">
    <property type="protein sequence ID" value="QQP39556.1"/>
    <property type="molecule type" value="Genomic_DNA"/>
</dbReference>
<reference evidence="1" key="2">
    <citation type="journal article" name="Sci. Data">
        <title>Chromosome-scale genome assembly of the sea louse Caligus rogercresseyi by SMRT sequencing and Hi-C analysis.</title>
        <authorList>
            <person name="Gallardo-Escarate C."/>
            <person name="Valenzuela-Munoz V."/>
            <person name="Nunez-Acuna G."/>
            <person name="Valenzuela-Miranda D."/>
            <person name="Goncalves A.T."/>
            <person name="Escobar-Sepulveda H."/>
            <person name="Liachko I."/>
            <person name="Nelson B."/>
            <person name="Roberts S."/>
            <person name="Warren W."/>
        </authorList>
    </citation>
    <scope>NUCLEOTIDE SEQUENCE</scope>
    <source>
        <tissue evidence="1">Whole tissue</tissue>
    </source>
</reference>
<sequence>MDGDTIYRAQNVLSDFKKTLRGQSPVDPINTIDDFLDRMDCVINKVGEKDRAKLRLDTLKQRPYETTADYFQECCNLWDIEEKKKNDSTNHELMKNFDELLQRELQALKFRNLQADEPMDVDAMTAASRRRSYRLRQFVVYPSGKLELLQIK</sequence>
<name>A0A7T8GXW1_CALRO</name>
<protein>
    <recommendedName>
        <fullName evidence="4">Retrotransposon gag domain-containing protein</fullName>
    </recommendedName>
</protein>
<evidence type="ECO:0000313" key="1">
    <source>
        <dbReference type="EMBL" id="QQP39556.1"/>
    </source>
</evidence>
<proteinExistence type="predicted"/>
<evidence type="ECO:0000313" key="3">
    <source>
        <dbReference type="Proteomes" id="UP000595437"/>
    </source>
</evidence>
<dbReference type="EMBL" id="CP045898">
    <property type="protein sequence ID" value="QQP40095.1"/>
    <property type="molecule type" value="Genomic_DNA"/>
</dbReference>
<evidence type="ECO:0000313" key="2">
    <source>
        <dbReference type="EMBL" id="QQP40095.1"/>
    </source>
</evidence>
<gene>
    <name evidence="2" type="ORF">FKW44_014029</name>
    <name evidence="1" type="ORF">FKW44_020486</name>
</gene>
<dbReference type="Proteomes" id="UP000595437">
    <property type="component" value="Chromosome 9"/>
</dbReference>
<keyword evidence="3" id="KW-1185">Reference proteome</keyword>
<reference evidence="3" key="1">
    <citation type="submission" date="2021-01" db="EMBL/GenBank/DDBJ databases">
        <title>Caligus Genome Assembly.</title>
        <authorList>
            <person name="Gallardo-Escarate C."/>
        </authorList>
    </citation>
    <scope>NUCLEOTIDE SEQUENCE [LARGE SCALE GENOMIC DNA]</scope>
</reference>
<organism evidence="1 3">
    <name type="scientific">Caligus rogercresseyi</name>
    <name type="common">Sea louse</name>
    <dbReference type="NCBI Taxonomy" id="217165"/>
    <lineage>
        <taxon>Eukaryota</taxon>
        <taxon>Metazoa</taxon>
        <taxon>Ecdysozoa</taxon>
        <taxon>Arthropoda</taxon>
        <taxon>Crustacea</taxon>
        <taxon>Multicrustacea</taxon>
        <taxon>Hexanauplia</taxon>
        <taxon>Copepoda</taxon>
        <taxon>Siphonostomatoida</taxon>
        <taxon>Caligidae</taxon>
        <taxon>Caligus</taxon>
    </lineage>
</organism>
<evidence type="ECO:0008006" key="4">
    <source>
        <dbReference type="Google" id="ProtNLM"/>
    </source>
</evidence>